<feature type="transmembrane region" description="Helical" evidence="1">
    <location>
        <begin position="145"/>
        <end position="169"/>
    </location>
</feature>
<evidence type="ECO:0000313" key="3">
    <source>
        <dbReference type="Proteomes" id="UP000054359"/>
    </source>
</evidence>
<keyword evidence="1" id="KW-0472">Membrane</keyword>
<keyword evidence="3" id="KW-1185">Reference proteome</keyword>
<protein>
    <submittedName>
        <fullName evidence="2">Uncharacterized protein</fullName>
    </submittedName>
</protein>
<organism evidence="2 3">
    <name type="scientific">Stegodyphus mimosarum</name>
    <name type="common">African social velvet spider</name>
    <dbReference type="NCBI Taxonomy" id="407821"/>
    <lineage>
        <taxon>Eukaryota</taxon>
        <taxon>Metazoa</taxon>
        <taxon>Ecdysozoa</taxon>
        <taxon>Arthropoda</taxon>
        <taxon>Chelicerata</taxon>
        <taxon>Arachnida</taxon>
        <taxon>Araneae</taxon>
        <taxon>Araneomorphae</taxon>
        <taxon>Entelegynae</taxon>
        <taxon>Eresoidea</taxon>
        <taxon>Eresidae</taxon>
        <taxon>Stegodyphus</taxon>
    </lineage>
</organism>
<keyword evidence="1" id="KW-1133">Transmembrane helix</keyword>
<feature type="transmembrane region" description="Helical" evidence="1">
    <location>
        <begin position="181"/>
        <end position="199"/>
    </location>
</feature>
<dbReference type="Gene3D" id="1.20.140.150">
    <property type="match status" value="1"/>
</dbReference>
<sequence length="265" mass="29999">MVIFTCIFVFLTLILSGLATLFLTLSLLSNEWEHISYKKEGVEEIARLKNHSIEWLPRDLGRIEIMEESDFKKQILLTGNQTQDAKTAVYLIPANGGVNKLCADISDSARLKMKEDGYDIHECISYLSNEKIISKDAWLDRMRNLAMSCAIVCLILLAFSGPLGILGLFKKQISTIMVTGVMYILAAVFGIFTLAFMHFKRIKPDGFYTSTILDLNLPEEYMKCRNFTVGWPPSAEWAGLCLCLIGSLFWLLLAKIYRFQILSPT</sequence>
<feature type="transmembrane region" description="Helical" evidence="1">
    <location>
        <begin position="237"/>
        <end position="257"/>
    </location>
</feature>
<accession>A0A087SZ00</accession>
<evidence type="ECO:0000256" key="1">
    <source>
        <dbReference type="SAM" id="Phobius"/>
    </source>
</evidence>
<dbReference type="OrthoDB" id="6419888at2759"/>
<reference evidence="2 3" key="1">
    <citation type="submission" date="2013-11" db="EMBL/GenBank/DDBJ databases">
        <title>Genome sequencing of Stegodyphus mimosarum.</title>
        <authorList>
            <person name="Bechsgaard J."/>
        </authorList>
    </citation>
    <scope>NUCLEOTIDE SEQUENCE [LARGE SCALE GENOMIC DNA]</scope>
</reference>
<dbReference type="EMBL" id="KK112605">
    <property type="protein sequence ID" value="KFM58089.1"/>
    <property type="molecule type" value="Genomic_DNA"/>
</dbReference>
<name>A0A087SZ00_STEMI</name>
<feature type="non-terminal residue" evidence="2">
    <location>
        <position position="265"/>
    </location>
</feature>
<evidence type="ECO:0000313" key="2">
    <source>
        <dbReference type="EMBL" id="KFM58089.1"/>
    </source>
</evidence>
<dbReference type="Proteomes" id="UP000054359">
    <property type="component" value="Unassembled WGS sequence"/>
</dbReference>
<dbReference type="OMA" id="WPPSAEW"/>
<proteinExistence type="predicted"/>
<feature type="transmembrane region" description="Helical" evidence="1">
    <location>
        <begin position="7"/>
        <end position="28"/>
    </location>
</feature>
<gene>
    <name evidence="2" type="ORF">X975_24907</name>
</gene>
<dbReference type="AlphaFoldDB" id="A0A087SZ00"/>
<keyword evidence="1" id="KW-0812">Transmembrane</keyword>